<reference evidence="2 3" key="1">
    <citation type="submission" date="2019-05" db="EMBL/GenBank/DDBJ databases">
        <title>Another draft genome of Portunus trituberculatus and its Hox gene families provides insights of decapod evolution.</title>
        <authorList>
            <person name="Jeong J.-H."/>
            <person name="Song I."/>
            <person name="Kim S."/>
            <person name="Choi T."/>
            <person name="Kim D."/>
            <person name="Ryu S."/>
            <person name="Kim W."/>
        </authorList>
    </citation>
    <scope>NUCLEOTIDE SEQUENCE [LARGE SCALE GENOMIC DNA]</scope>
    <source>
        <tissue evidence="2">Muscle</tissue>
    </source>
</reference>
<proteinExistence type="predicted"/>
<gene>
    <name evidence="2" type="ORF">E2C01_058998</name>
</gene>
<evidence type="ECO:0000313" key="2">
    <source>
        <dbReference type="EMBL" id="MPC64876.1"/>
    </source>
</evidence>
<accession>A0A5B7H4N6</accession>
<keyword evidence="3" id="KW-1185">Reference proteome</keyword>
<dbReference type="Proteomes" id="UP000324222">
    <property type="component" value="Unassembled WGS sequence"/>
</dbReference>
<dbReference type="AlphaFoldDB" id="A0A5B7H4N6"/>
<name>A0A5B7H4N6_PORTR</name>
<dbReference type="EMBL" id="VSRR010022676">
    <property type="protein sequence ID" value="MPC64876.1"/>
    <property type="molecule type" value="Genomic_DNA"/>
</dbReference>
<feature type="region of interest" description="Disordered" evidence="1">
    <location>
        <begin position="43"/>
        <end position="70"/>
    </location>
</feature>
<sequence>MIEVEPVVLIRAAGMDKRSSLENFKRLSLGGCRKEEERREIRVGGTGIEKEGKVSEERITPEGRSEREGVLGEKLAIKDNS</sequence>
<evidence type="ECO:0000256" key="1">
    <source>
        <dbReference type="SAM" id="MobiDB-lite"/>
    </source>
</evidence>
<organism evidence="2 3">
    <name type="scientific">Portunus trituberculatus</name>
    <name type="common">Swimming crab</name>
    <name type="synonym">Neptunus trituberculatus</name>
    <dbReference type="NCBI Taxonomy" id="210409"/>
    <lineage>
        <taxon>Eukaryota</taxon>
        <taxon>Metazoa</taxon>
        <taxon>Ecdysozoa</taxon>
        <taxon>Arthropoda</taxon>
        <taxon>Crustacea</taxon>
        <taxon>Multicrustacea</taxon>
        <taxon>Malacostraca</taxon>
        <taxon>Eumalacostraca</taxon>
        <taxon>Eucarida</taxon>
        <taxon>Decapoda</taxon>
        <taxon>Pleocyemata</taxon>
        <taxon>Brachyura</taxon>
        <taxon>Eubrachyura</taxon>
        <taxon>Portunoidea</taxon>
        <taxon>Portunidae</taxon>
        <taxon>Portuninae</taxon>
        <taxon>Portunus</taxon>
    </lineage>
</organism>
<comment type="caution">
    <text evidence="2">The sequence shown here is derived from an EMBL/GenBank/DDBJ whole genome shotgun (WGS) entry which is preliminary data.</text>
</comment>
<protein>
    <submittedName>
        <fullName evidence="2">Uncharacterized protein</fullName>
    </submittedName>
</protein>
<evidence type="ECO:0000313" key="3">
    <source>
        <dbReference type="Proteomes" id="UP000324222"/>
    </source>
</evidence>